<dbReference type="PANTHER" id="PTHR34411">
    <property type="entry name" value="DUF6748 DOMAIN-CONTAINING PROTEIN-RELATED"/>
    <property type="match status" value="1"/>
</dbReference>
<evidence type="ECO:0000313" key="3">
    <source>
        <dbReference type="Proteomes" id="UP000695562"/>
    </source>
</evidence>
<dbReference type="OrthoDB" id="21881at2759"/>
<comment type="caution">
    <text evidence="2">The sequence shown here is derived from an EMBL/GenBank/DDBJ whole genome shotgun (WGS) entry which is preliminary data.</text>
</comment>
<organism evidence="2 3">
    <name type="scientific">Polysphondylium violaceum</name>
    <dbReference type="NCBI Taxonomy" id="133409"/>
    <lineage>
        <taxon>Eukaryota</taxon>
        <taxon>Amoebozoa</taxon>
        <taxon>Evosea</taxon>
        <taxon>Eumycetozoa</taxon>
        <taxon>Dictyostelia</taxon>
        <taxon>Dictyosteliales</taxon>
        <taxon>Dictyosteliaceae</taxon>
        <taxon>Polysphondylium</taxon>
    </lineage>
</organism>
<name>A0A8J4V3L3_9MYCE</name>
<dbReference type="AlphaFoldDB" id="A0A8J4V3L3"/>
<feature type="domain" description="DUF6748" evidence="1">
    <location>
        <begin position="33"/>
        <end position="59"/>
    </location>
</feature>
<reference evidence="2" key="1">
    <citation type="submission" date="2020-01" db="EMBL/GenBank/DDBJ databases">
        <title>Development of genomics and gene disruption for Polysphondylium violaceum indicates a role for the polyketide synthase stlB in stalk morphogenesis.</title>
        <authorList>
            <person name="Narita B."/>
            <person name="Kawabe Y."/>
            <person name="Kin K."/>
            <person name="Saito T."/>
            <person name="Gibbs R."/>
            <person name="Kuspa A."/>
            <person name="Muzny D."/>
            <person name="Queller D."/>
            <person name="Richards S."/>
            <person name="Strassman J."/>
            <person name="Sucgang R."/>
            <person name="Worley K."/>
            <person name="Schaap P."/>
        </authorList>
    </citation>
    <scope>NUCLEOTIDE SEQUENCE</scope>
    <source>
        <strain evidence="2">QSvi11</strain>
    </source>
</reference>
<dbReference type="InterPro" id="IPR040405">
    <property type="entry name" value="DDB_G0275255-like"/>
</dbReference>
<proteinExistence type="predicted"/>
<keyword evidence="3" id="KW-1185">Reference proteome</keyword>
<dbReference type="Pfam" id="PF20533">
    <property type="entry name" value="DUF6748"/>
    <property type="match status" value="1"/>
</dbReference>
<gene>
    <name evidence="2" type="ORF">CYY_008785</name>
</gene>
<evidence type="ECO:0000313" key="2">
    <source>
        <dbReference type="EMBL" id="KAF2069899.1"/>
    </source>
</evidence>
<dbReference type="EMBL" id="AJWJ01000577">
    <property type="protein sequence ID" value="KAF2069899.1"/>
    <property type="molecule type" value="Genomic_DNA"/>
</dbReference>
<evidence type="ECO:0000259" key="1">
    <source>
        <dbReference type="Pfam" id="PF20533"/>
    </source>
</evidence>
<dbReference type="InterPro" id="IPR046636">
    <property type="entry name" value="DUF6748"/>
</dbReference>
<dbReference type="Proteomes" id="UP000695562">
    <property type="component" value="Unassembled WGS sequence"/>
</dbReference>
<accession>A0A8J4V3L3</accession>
<sequence length="266" mass="29951">MDFKLRSLIYLLLCVVIIGVFADDVFLISTQTYYVKLTKDVRKCAAPACGGYFATIVNTDADPVYVAYLEGPYIPEDAIEDYIVAGSFSRDDGFPRTFTITETYRLLPIDAPTTREVKKYYIYRDNAAIELNTDYSYPIDSFTENYSTYVSHIQVDWLLGKIHGESVLCGSISYTTLNIDKVYLRVPERSPVCQSTLDLLCLPGYVNVYTRDSYRCLHSDGCALAGICTYNIPICSPGYTLISFDSKPFGCPTYYCDPTFLLPVPI</sequence>
<protein>
    <recommendedName>
        <fullName evidence="1">DUF6748 domain-containing protein</fullName>
    </recommendedName>
</protein>